<reference evidence="7" key="1">
    <citation type="journal article" date="2013" name="Extremophiles">
        <title>Proteinivorax tanatarense gen. nov., sp. nov., an anaerobic, haloalkaliphilic, proteolytic bacterium isolated from a decaying algal bloom, and proposal of Proteinivoraceae fam. nov.</title>
        <authorList>
            <person name="Kevbrin V."/>
            <person name="Boltyanskaya Y."/>
            <person name="Zhilina T."/>
            <person name="Kolganova T."/>
            <person name="Lavrentjeva E."/>
            <person name="Kuznetsov B."/>
        </authorList>
    </citation>
    <scope>NUCLEOTIDE SEQUENCE</scope>
    <source>
        <strain evidence="7">Z-910T</strain>
    </source>
</reference>
<protein>
    <submittedName>
        <fullName evidence="7">NAD(P)-dependent oxidoreductase</fullName>
    </submittedName>
</protein>
<dbReference type="RefSeq" id="WP_350343612.1">
    <property type="nucleotide sequence ID" value="NZ_CP158367.1"/>
</dbReference>
<proteinExistence type="inferred from homology"/>
<comment type="similarity">
    <text evidence="1 4">Belongs to the D-isomer specific 2-hydroxyacid dehydrogenase family.</text>
</comment>
<dbReference type="Pfam" id="PF00389">
    <property type="entry name" value="2-Hacid_dh"/>
    <property type="match status" value="1"/>
</dbReference>
<dbReference type="EMBL" id="CP158367">
    <property type="protein sequence ID" value="XBX74863.1"/>
    <property type="molecule type" value="Genomic_DNA"/>
</dbReference>
<dbReference type="SUPFAM" id="SSF52283">
    <property type="entry name" value="Formate/glycerate dehydrogenase catalytic domain-like"/>
    <property type="match status" value="1"/>
</dbReference>
<evidence type="ECO:0000259" key="5">
    <source>
        <dbReference type="Pfam" id="PF00389"/>
    </source>
</evidence>
<dbReference type="PANTHER" id="PTHR43761:SF1">
    <property type="entry name" value="D-ISOMER SPECIFIC 2-HYDROXYACID DEHYDROGENASE CATALYTIC DOMAIN-CONTAINING PROTEIN-RELATED"/>
    <property type="match status" value="1"/>
</dbReference>
<name>A0AAU7VM62_9FIRM</name>
<evidence type="ECO:0000256" key="3">
    <source>
        <dbReference type="ARBA" id="ARBA00023027"/>
    </source>
</evidence>
<evidence type="ECO:0000259" key="6">
    <source>
        <dbReference type="Pfam" id="PF02826"/>
    </source>
</evidence>
<feature type="domain" description="D-isomer specific 2-hydroxyacid dehydrogenase catalytic" evidence="5">
    <location>
        <begin position="23"/>
        <end position="295"/>
    </location>
</feature>
<accession>A0AAU7VM62</accession>
<keyword evidence="2 4" id="KW-0560">Oxidoreductase</keyword>
<dbReference type="Gene3D" id="3.40.50.720">
    <property type="entry name" value="NAD(P)-binding Rossmann-like Domain"/>
    <property type="match status" value="2"/>
</dbReference>
<evidence type="ECO:0000256" key="1">
    <source>
        <dbReference type="ARBA" id="ARBA00005854"/>
    </source>
</evidence>
<sequence length="295" mass="33681">MKFNKIVAIDNTGLVDEVVEELGFLAKKVVTYQDYPKSNNEIISRIGDADAVLVSWNTPIDKEVLAKCPNIKYIGMCCSLIDENSANVDVKEAKKYGIKVLGVRDYGDEGVIEFIISELIRLFQGNGEYQWKQEETELTDQNLGIIGMGTLGKMLAEKAQSFGMNVYYYSRSRKKDVEDIGVQYLDLESLLEKVDIISTHLPRNTIVLDKFMLKKINNNKVIVNTSLEPTFDVEEFMNWIDKEGNYAIFDKAAMGKHYNELKKLNKVIYTDKVVGWTEQAKRRLSLKVLDNLKSY</sequence>
<organism evidence="7">
    <name type="scientific">Proteinivorax tanatarense</name>
    <dbReference type="NCBI Taxonomy" id="1260629"/>
    <lineage>
        <taxon>Bacteria</taxon>
        <taxon>Bacillati</taxon>
        <taxon>Bacillota</taxon>
        <taxon>Clostridia</taxon>
        <taxon>Eubacteriales</taxon>
        <taxon>Proteinivoracaceae</taxon>
        <taxon>Proteinivorax</taxon>
    </lineage>
</organism>
<evidence type="ECO:0000313" key="7">
    <source>
        <dbReference type="EMBL" id="XBX74863.1"/>
    </source>
</evidence>
<keyword evidence="3" id="KW-0520">NAD</keyword>
<dbReference type="InterPro" id="IPR006139">
    <property type="entry name" value="D-isomer_2_OHA_DH_cat_dom"/>
</dbReference>
<dbReference type="InterPro" id="IPR050418">
    <property type="entry name" value="D-iso_2-hydroxyacid_DH_PdxB"/>
</dbReference>
<dbReference type="GO" id="GO:0051287">
    <property type="term" value="F:NAD binding"/>
    <property type="evidence" value="ECO:0007669"/>
    <property type="project" value="InterPro"/>
</dbReference>
<evidence type="ECO:0000256" key="4">
    <source>
        <dbReference type="RuleBase" id="RU003719"/>
    </source>
</evidence>
<feature type="domain" description="D-isomer specific 2-hydroxyacid dehydrogenase NAD-binding" evidence="6">
    <location>
        <begin position="129"/>
        <end position="243"/>
    </location>
</feature>
<dbReference type="AlphaFoldDB" id="A0AAU7VM62"/>
<dbReference type="SUPFAM" id="SSF51735">
    <property type="entry name" value="NAD(P)-binding Rossmann-fold domains"/>
    <property type="match status" value="1"/>
</dbReference>
<reference evidence="7" key="2">
    <citation type="submission" date="2024-06" db="EMBL/GenBank/DDBJ databases">
        <authorList>
            <person name="Petrova K.O."/>
            <person name="Toshchakov S.V."/>
            <person name="Boltjanskaja Y.V."/>
            <person name="Kevbrin V."/>
        </authorList>
    </citation>
    <scope>NUCLEOTIDE SEQUENCE</scope>
    <source>
        <strain evidence="7">Z-910T</strain>
    </source>
</reference>
<dbReference type="GO" id="GO:0016616">
    <property type="term" value="F:oxidoreductase activity, acting on the CH-OH group of donors, NAD or NADP as acceptor"/>
    <property type="evidence" value="ECO:0007669"/>
    <property type="project" value="InterPro"/>
</dbReference>
<dbReference type="Pfam" id="PF02826">
    <property type="entry name" value="2-Hacid_dh_C"/>
    <property type="match status" value="1"/>
</dbReference>
<dbReference type="PANTHER" id="PTHR43761">
    <property type="entry name" value="D-ISOMER SPECIFIC 2-HYDROXYACID DEHYDROGENASE FAMILY PROTEIN (AFU_ORTHOLOGUE AFUA_1G13630)"/>
    <property type="match status" value="1"/>
</dbReference>
<gene>
    <name evidence="7" type="ORF">PRVXT_002924</name>
</gene>
<dbReference type="InterPro" id="IPR036291">
    <property type="entry name" value="NAD(P)-bd_dom_sf"/>
</dbReference>
<evidence type="ECO:0000256" key="2">
    <source>
        <dbReference type="ARBA" id="ARBA00023002"/>
    </source>
</evidence>
<dbReference type="InterPro" id="IPR006140">
    <property type="entry name" value="D-isomer_DH_NAD-bd"/>
</dbReference>